<dbReference type="Proteomes" id="UP000752013">
    <property type="component" value="Unassembled WGS sequence"/>
</dbReference>
<name>A0A968KY26_9SPIO</name>
<dbReference type="PANTHER" id="PTHR35788">
    <property type="entry name" value="EXPORTED PROTEIN-RELATED"/>
    <property type="match status" value="1"/>
</dbReference>
<dbReference type="InterPro" id="IPR007391">
    <property type="entry name" value="Vancomycin_resist_VanW"/>
</dbReference>
<dbReference type="Pfam" id="PF04294">
    <property type="entry name" value="VanW"/>
    <property type="match status" value="1"/>
</dbReference>
<organism evidence="1 2">
    <name type="scientific">Entomospira nematocerorum</name>
    <dbReference type="NCBI Taxonomy" id="2719987"/>
    <lineage>
        <taxon>Bacteria</taxon>
        <taxon>Pseudomonadati</taxon>
        <taxon>Spirochaetota</taxon>
        <taxon>Spirochaetia</taxon>
        <taxon>Spirochaetales</taxon>
        <taxon>Spirochaetaceae</taxon>
        <taxon>Entomospira</taxon>
    </lineage>
</organism>
<dbReference type="EMBL" id="JAATLK010000001">
    <property type="protein sequence ID" value="NIZ47132.1"/>
    <property type="molecule type" value="Genomic_DNA"/>
</dbReference>
<sequence>MKRKRLTQLLPCLLPLRKAQRLFFYQLAMRWDRHLYASTRDMHQLPARIFRHKSLLRRKLGESDPMLQINKVANLTIASNNLSGVIIKPQEVFSFWHLVGTVSYRNGYCDGMLLSDGEVSAGVGGGLCQLGNLLFWMFLHTPLEIVERYRHSFDPFPDSGRVIPFGTGATLVQGWKDLKVKNTSNQRMQLLVWLDDRYIHGEIRADDYPIHSYHIMEREHRFVKKTDGIYRQNRIYRQVIDRRTGNMITEEHLFDNDSLIKYSIDTSLLDNQLNH</sequence>
<comment type="caution">
    <text evidence="1">The sequence shown here is derived from an EMBL/GenBank/DDBJ whole genome shotgun (WGS) entry which is preliminary data.</text>
</comment>
<keyword evidence="2" id="KW-1185">Reference proteome</keyword>
<accession>A0A968KY26</accession>
<reference evidence="1" key="1">
    <citation type="submission" date="2020-03" db="EMBL/GenBank/DDBJ databases">
        <title>Spirochaetal bacteria isolated from arthropods constitute a novel genus Entomospira genus novum within the order Spirochaetales.</title>
        <authorList>
            <person name="Grana-Miraglia L."/>
            <person name="Sikutova S."/>
            <person name="Fingerle V."/>
            <person name="Sing A."/>
            <person name="Castillo-Ramirez S."/>
            <person name="Margos G."/>
            <person name="Rudolf I."/>
        </authorList>
    </citation>
    <scope>NUCLEOTIDE SEQUENCE</scope>
    <source>
        <strain evidence="1">BR208</strain>
    </source>
</reference>
<dbReference type="RefSeq" id="WP_167703555.1">
    <property type="nucleotide sequence ID" value="NZ_CP118168.1"/>
</dbReference>
<dbReference type="InterPro" id="IPR052913">
    <property type="entry name" value="Glycopeptide_resist_protein"/>
</dbReference>
<protein>
    <submittedName>
        <fullName evidence="1">VanW family protein</fullName>
    </submittedName>
</protein>
<proteinExistence type="predicted"/>
<evidence type="ECO:0000313" key="1">
    <source>
        <dbReference type="EMBL" id="NIZ47132.1"/>
    </source>
</evidence>
<dbReference type="PANTHER" id="PTHR35788:SF1">
    <property type="entry name" value="EXPORTED PROTEIN"/>
    <property type="match status" value="1"/>
</dbReference>
<evidence type="ECO:0000313" key="2">
    <source>
        <dbReference type="Proteomes" id="UP000752013"/>
    </source>
</evidence>
<dbReference type="AlphaFoldDB" id="A0A968KY26"/>
<gene>
    <name evidence="1" type="ORF">HCT46_04280</name>
</gene>